<feature type="domain" description="TRAM" evidence="8">
    <location>
        <begin position="468"/>
        <end position="549"/>
    </location>
</feature>
<dbReference type="Gene3D" id="3.40.50.12160">
    <property type="entry name" value="Methylthiotransferase, N-terminal domain"/>
    <property type="match status" value="1"/>
</dbReference>
<keyword evidence="12" id="KW-1185">Reference proteome</keyword>
<dbReference type="GO" id="GO:0051539">
    <property type="term" value="F:4 iron, 4 sulfur cluster binding"/>
    <property type="evidence" value="ECO:0007669"/>
    <property type="project" value="UniProtKB-KW"/>
</dbReference>
<dbReference type="InterPro" id="IPR013848">
    <property type="entry name" value="Methylthiotransferase_N"/>
</dbReference>
<dbReference type="SFLD" id="SFLDF00273">
    <property type="entry name" value="(dimethylallyl)adenosine_tRNA"/>
    <property type="match status" value="1"/>
</dbReference>
<feature type="domain" description="MTTase N-terminal" evidence="9">
    <location>
        <begin position="68"/>
        <end position="186"/>
    </location>
</feature>
<dbReference type="NCBIfam" id="TIGR00089">
    <property type="entry name" value="MiaB/RimO family radical SAM methylthiotransferase"/>
    <property type="match status" value="1"/>
</dbReference>
<keyword evidence="4" id="KW-0949">S-adenosyl-L-methionine</keyword>
<sequence length="565" mass="62956">MPPGRRAASTFAEEVKNGPGLADFIRSSSAAPSSASSSATTTAADVELDLPSSFPRHLLDQSENTPKRKVFMETYGCQMNSSDSEIVMSIMQKAGYEETAALDDADIIFVNTCAIRDNAERKVWDRLNHFKNMKRANKQSKRVVGVLGCMAERLKSRLLESDKLVDLVVGPDAYRSLPSLLTEVESGQTAMNVQLSMEETYADIRPVRTTSNNLSAYLSIMRGCNNMCSYCIVPFTRGRERSRPIASILDEVRQLSDQGVKEVVLLGQNVNSYNDLSEQTFPVSDPTQLLSKGFGSMVKPNPGGVRFTQLMDQVSRIDPEMRVRFTSPHPKDFPDDLLHLIAERPNLCNAVHIPAQSGNSEVLHNMRRFYTREAYLELIQRMREVIPNVGLSSDFISGFCGETEEHHQDTLSLLREVRFDQAFMFAYSMREKTNAHRTLQDNVPEEVKQQRLKEVIQTFFATLAEKSREEIGRRHLVLVEGTSRRSSDDLMGRTDNNKKVVFPNMKVDAEYGGATTGGAAAKVEVRPGDYVVVEVESTTGITLLGRPLARTTLSRFAQQGAVASC</sequence>
<dbReference type="RefSeq" id="XP_004336732.1">
    <property type="nucleotide sequence ID" value="XM_004336684.1"/>
</dbReference>
<organism evidence="11 12">
    <name type="scientific">Acanthamoeba castellanii (strain ATCC 30010 / Neff)</name>
    <dbReference type="NCBI Taxonomy" id="1257118"/>
    <lineage>
        <taxon>Eukaryota</taxon>
        <taxon>Amoebozoa</taxon>
        <taxon>Discosea</taxon>
        <taxon>Longamoebia</taxon>
        <taxon>Centramoebida</taxon>
        <taxon>Acanthamoebidae</taxon>
        <taxon>Acanthamoeba</taxon>
    </lineage>
</organism>
<dbReference type="VEuPathDB" id="AmoebaDB:ACA1_390430"/>
<evidence type="ECO:0000313" key="11">
    <source>
        <dbReference type="EMBL" id="ELR14719.1"/>
    </source>
</evidence>
<dbReference type="HAMAP" id="MF_01864">
    <property type="entry name" value="tRNA_metthiotr_MiaB"/>
    <property type="match status" value="1"/>
</dbReference>
<dbReference type="GO" id="GO:0060255">
    <property type="term" value="P:regulation of macromolecule metabolic process"/>
    <property type="evidence" value="ECO:0007669"/>
    <property type="project" value="UniProtKB-ARBA"/>
</dbReference>
<evidence type="ECO:0000259" key="10">
    <source>
        <dbReference type="PROSITE" id="PS51918"/>
    </source>
</evidence>
<dbReference type="FunFam" id="3.40.50.12160:FF:000003">
    <property type="entry name" value="CDK5 regulatory subunit-associated protein 1"/>
    <property type="match status" value="1"/>
</dbReference>
<dbReference type="Pfam" id="PF01938">
    <property type="entry name" value="TRAM"/>
    <property type="match status" value="1"/>
</dbReference>
<dbReference type="EMBL" id="KB008044">
    <property type="protein sequence ID" value="ELR14719.1"/>
    <property type="molecule type" value="Genomic_DNA"/>
</dbReference>
<dbReference type="InterPro" id="IPR006463">
    <property type="entry name" value="MiaB_methiolase"/>
</dbReference>
<dbReference type="PROSITE" id="PS51449">
    <property type="entry name" value="MTTASE_N"/>
    <property type="match status" value="1"/>
</dbReference>
<dbReference type="Proteomes" id="UP000011083">
    <property type="component" value="Unassembled WGS sequence"/>
</dbReference>
<keyword evidence="3" id="KW-0004">4Fe-4S</keyword>
<keyword evidence="5" id="KW-0479">Metal-binding</keyword>
<dbReference type="SFLD" id="SFLDS00029">
    <property type="entry name" value="Radical_SAM"/>
    <property type="match status" value="1"/>
</dbReference>
<evidence type="ECO:0000256" key="1">
    <source>
        <dbReference type="ARBA" id="ARBA00001966"/>
    </source>
</evidence>
<dbReference type="InterPro" id="IPR006638">
    <property type="entry name" value="Elp3/MiaA/NifB-like_rSAM"/>
</dbReference>
<dbReference type="OMA" id="CEHFHIP"/>
<dbReference type="OrthoDB" id="190098at2759"/>
<dbReference type="PROSITE" id="PS50926">
    <property type="entry name" value="TRAM"/>
    <property type="match status" value="1"/>
</dbReference>
<proteinExistence type="inferred from homology"/>
<dbReference type="KEGG" id="acan:ACA1_390430"/>
<evidence type="ECO:0000256" key="4">
    <source>
        <dbReference type="ARBA" id="ARBA00022691"/>
    </source>
</evidence>
<dbReference type="SFLD" id="SFLDG01061">
    <property type="entry name" value="methylthiotransferase"/>
    <property type="match status" value="1"/>
</dbReference>
<reference evidence="11 12" key="1">
    <citation type="journal article" date="2013" name="Genome Biol.">
        <title>Genome of Acanthamoeba castellanii highlights extensive lateral gene transfer and early evolution of tyrosine kinase signaling.</title>
        <authorList>
            <person name="Clarke M."/>
            <person name="Lohan A.J."/>
            <person name="Liu B."/>
            <person name="Lagkouvardos I."/>
            <person name="Roy S."/>
            <person name="Zafar N."/>
            <person name="Bertelli C."/>
            <person name="Schilde C."/>
            <person name="Kianianmomeni A."/>
            <person name="Burglin T.R."/>
            <person name="Frech C."/>
            <person name="Turcotte B."/>
            <person name="Kopec K.O."/>
            <person name="Synnott J.M."/>
            <person name="Choo C."/>
            <person name="Paponov I."/>
            <person name="Finkler A."/>
            <person name="Soon Heng Tan C."/>
            <person name="Hutchins A.P."/>
            <person name="Weinmeier T."/>
            <person name="Rattei T."/>
            <person name="Chu J.S."/>
            <person name="Gimenez G."/>
            <person name="Irimia M."/>
            <person name="Rigden D.J."/>
            <person name="Fitzpatrick D.A."/>
            <person name="Lorenzo-Morales J."/>
            <person name="Bateman A."/>
            <person name="Chiu C.H."/>
            <person name="Tang P."/>
            <person name="Hegemann P."/>
            <person name="Fromm H."/>
            <person name="Raoult D."/>
            <person name="Greub G."/>
            <person name="Miranda-Saavedra D."/>
            <person name="Chen N."/>
            <person name="Nash P."/>
            <person name="Ginger M.L."/>
            <person name="Horn M."/>
            <person name="Schaap P."/>
            <person name="Caler L."/>
            <person name="Loftus B."/>
        </authorList>
    </citation>
    <scope>NUCLEOTIDE SEQUENCE [LARGE SCALE GENOMIC DNA]</scope>
    <source>
        <strain evidence="11 12">Neff</strain>
    </source>
</reference>
<dbReference type="PROSITE" id="PS51918">
    <property type="entry name" value="RADICAL_SAM"/>
    <property type="match status" value="1"/>
</dbReference>
<feature type="domain" description="Radical SAM core" evidence="10">
    <location>
        <begin position="210"/>
        <end position="465"/>
    </location>
</feature>
<dbReference type="PROSITE" id="PS01278">
    <property type="entry name" value="MTTASE_RADICAL"/>
    <property type="match status" value="1"/>
</dbReference>
<dbReference type="NCBIfam" id="TIGR01574">
    <property type="entry name" value="miaB-methiolase"/>
    <property type="match status" value="1"/>
</dbReference>
<evidence type="ECO:0000256" key="2">
    <source>
        <dbReference type="ARBA" id="ARBA00009815"/>
    </source>
</evidence>
<dbReference type="Pfam" id="PF04055">
    <property type="entry name" value="Radical_SAM"/>
    <property type="match status" value="1"/>
</dbReference>
<comment type="similarity">
    <text evidence="2">Belongs to the methylthiotransferase family. MiaB subfamily.</text>
</comment>
<dbReference type="SFLD" id="SFLDF00413">
    <property type="entry name" value="CDK5RAP1"/>
    <property type="match status" value="1"/>
</dbReference>
<dbReference type="GO" id="GO:0005739">
    <property type="term" value="C:mitochondrion"/>
    <property type="evidence" value="ECO:0007669"/>
    <property type="project" value="TreeGrafter"/>
</dbReference>
<dbReference type="GO" id="GO:0035597">
    <property type="term" value="F:tRNA-2-methylthio-N(6)-dimethylallyladenosine(37) synthase activity"/>
    <property type="evidence" value="ECO:0007669"/>
    <property type="project" value="TreeGrafter"/>
</dbReference>
<dbReference type="GeneID" id="14915408"/>
<dbReference type="PANTHER" id="PTHR43020">
    <property type="entry name" value="CDK5 REGULATORY SUBUNIT-ASSOCIATED PROTEIN 1"/>
    <property type="match status" value="1"/>
</dbReference>
<dbReference type="FunFam" id="3.80.30.20:FF:000003">
    <property type="entry name" value="CDK5 regulatory subunit-associated protein 1"/>
    <property type="match status" value="1"/>
</dbReference>
<protein>
    <submittedName>
        <fullName evidence="11">CDK5 regulatory subunit associated protein 1, putative</fullName>
    </submittedName>
</protein>
<dbReference type="GO" id="GO:0005829">
    <property type="term" value="C:cytosol"/>
    <property type="evidence" value="ECO:0007669"/>
    <property type="project" value="TreeGrafter"/>
</dbReference>
<dbReference type="InterPro" id="IPR038135">
    <property type="entry name" value="Methylthiotransferase_N_sf"/>
</dbReference>
<evidence type="ECO:0000256" key="5">
    <source>
        <dbReference type="ARBA" id="ARBA00022723"/>
    </source>
</evidence>
<gene>
    <name evidence="11" type="ORF">ACA1_390430</name>
</gene>
<dbReference type="GO" id="GO:0046872">
    <property type="term" value="F:metal ion binding"/>
    <property type="evidence" value="ECO:0007669"/>
    <property type="project" value="UniProtKB-KW"/>
</dbReference>
<name>L8GNU8_ACACF</name>
<dbReference type="SMART" id="SM00729">
    <property type="entry name" value="Elp3"/>
    <property type="match status" value="1"/>
</dbReference>
<dbReference type="SFLD" id="SFLDG01082">
    <property type="entry name" value="B12-binding_domain_containing"/>
    <property type="match status" value="1"/>
</dbReference>
<comment type="cofactor">
    <cofactor evidence="1">
        <name>[4Fe-4S] cluster</name>
        <dbReference type="ChEBI" id="CHEBI:49883"/>
    </cofactor>
</comment>
<dbReference type="Pfam" id="PF00919">
    <property type="entry name" value="UPF0004"/>
    <property type="match status" value="1"/>
</dbReference>
<dbReference type="InterPro" id="IPR002792">
    <property type="entry name" value="TRAM_dom"/>
</dbReference>
<accession>L8GNU8</accession>
<dbReference type="CDD" id="cd01335">
    <property type="entry name" value="Radical_SAM"/>
    <property type="match status" value="1"/>
</dbReference>
<evidence type="ECO:0000256" key="6">
    <source>
        <dbReference type="ARBA" id="ARBA00023004"/>
    </source>
</evidence>
<dbReference type="PANTHER" id="PTHR43020:SF2">
    <property type="entry name" value="MITOCHONDRIAL TRNA METHYLTHIOTRANSFERASE CDK5RAP1"/>
    <property type="match status" value="1"/>
</dbReference>
<keyword evidence="7" id="KW-0411">Iron-sulfur</keyword>
<dbReference type="STRING" id="1257118.L8GNU8"/>
<dbReference type="SUPFAM" id="SSF102114">
    <property type="entry name" value="Radical SAM enzymes"/>
    <property type="match status" value="1"/>
</dbReference>
<evidence type="ECO:0000313" key="12">
    <source>
        <dbReference type="Proteomes" id="UP000011083"/>
    </source>
</evidence>
<evidence type="ECO:0000259" key="9">
    <source>
        <dbReference type="PROSITE" id="PS51449"/>
    </source>
</evidence>
<dbReference type="Gene3D" id="3.80.30.20">
    <property type="entry name" value="tm_1862 like domain"/>
    <property type="match status" value="1"/>
</dbReference>
<dbReference type="InterPro" id="IPR007197">
    <property type="entry name" value="rSAM"/>
</dbReference>
<dbReference type="AlphaFoldDB" id="L8GNU8"/>
<dbReference type="GO" id="GO:0080090">
    <property type="term" value="P:regulation of primary metabolic process"/>
    <property type="evidence" value="ECO:0007669"/>
    <property type="project" value="UniProtKB-ARBA"/>
</dbReference>
<dbReference type="InterPro" id="IPR058240">
    <property type="entry name" value="rSAM_sf"/>
</dbReference>
<evidence type="ECO:0000259" key="8">
    <source>
        <dbReference type="PROSITE" id="PS50926"/>
    </source>
</evidence>
<evidence type="ECO:0000256" key="7">
    <source>
        <dbReference type="ARBA" id="ARBA00023014"/>
    </source>
</evidence>
<dbReference type="InterPro" id="IPR023404">
    <property type="entry name" value="rSAM_horseshoe"/>
</dbReference>
<keyword evidence="6" id="KW-0408">Iron</keyword>
<dbReference type="InterPro" id="IPR005839">
    <property type="entry name" value="Methylthiotransferase"/>
</dbReference>
<dbReference type="InterPro" id="IPR020612">
    <property type="entry name" value="Methylthiotransferase_CS"/>
</dbReference>
<evidence type="ECO:0000256" key="3">
    <source>
        <dbReference type="ARBA" id="ARBA00022485"/>
    </source>
</evidence>